<evidence type="ECO:0000256" key="4">
    <source>
        <dbReference type="ARBA" id="ARBA00008663"/>
    </source>
</evidence>
<dbReference type="Gene3D" id="2.40.33.10">
    <property type="entry name" value="PK beta-barrel domain-like"/>
    <property type="match status" value="1"/>
</dbReference>
<comment type="similarity">
    <text evidence="4 19">Belongs to the pyruvate kinase family.</text>
</comment>
<evidence type="ECO:0000256" key="12">
    <source>
        <dbReference type="ARBA" id="ARBA00022840"/>
    </source>
</evidence>
<dbReference type="Proteomes" id="UP000249264">
    <property type="component" value="Chromosome 1"/>
</dbReference>
<evidence type="ECO:0000256" key="17">
    <source>
        <dbReference type="ARBA" id="ARBA00048152"/>
    </source>
</evidence>
<dbReference type="PRINTS" id="PR01050">
    <property type="entry name" value="PYRUVTKNASE"/>
</dbReference>
<comment type="cofactor">
    <cofactor evidence="1">
        <name>Mg(2+)</name>
        <dbReference type="ChEBI" id="CHEBI:18420"/>
    </cofactor>
</comment>
<keyword evidence="9" id="KW-0479">Metal-binding</keyword>
<dbReference type="GO" id="GO:0030955">
    <property type="term" value="F:potassium ion binding"/>
    <property type="evidence" value="ECO:0007669"/>
    <property type="project" value="UniProtKB-UniRule"/>
</dbReference>
<dbReference type="InterPro" id="IPR011037">
    <property type="entry name" value="Pyrv_Knase-like_insert_dom_sf"/>
</dbReference>
<evidence type="ECO:0000256" key="14">
    <source>
        <dbReference type="ARBA" id="ARBA00022958"/>
    </source>
</evidence>
<dbReference type="FunFam" id="3.40.1380.20:FF:000009">
    <property type="entry name" value="Pyruvate kinase"/>
    <property type="match status" value="1"/>
</dbReference>
<dbReference type="InterPro" id="IPR036918">
    <property type="entry name" value="Pyrv_Knase_C_sf"/>
</dbReference>
<keyword evidence="10" id="KW-0547">Nucleotide-binding</keyword>
<evidence type="ECO:0000256" key="19">
    <source>
        <dbReference type="RuleBase" id="RU000504"/>
    </source>
</evidence>
<dbReference type="UniPathway" id="UPA00109">
    <property type="reaction ID" value="UER00188"/>
</dbReference>
<evidence type="ECO:0000256" key="3">
    <source>
        <dbReference type="ARBA" id="ARBA00004997"/>
    </source>
</evidence>
<dbReference type="EMBL" id="LS483460">
    <property type="protein sequence ID" value="SQH99525.1"/>
    <property type="molecule type" value="Genomic_DNA"/>
</dbReference>
<proteinExistence type="inferred from homology"/>
<dbReference type="SUPFAM" id="SSF52935">
    <property type="entry name" value="PK C-terminal domain-like"/>
    <property type="match status" value="1"/>
</dbReference>
<dbReference type="Pfam" id="PF02887">
    <property type="entry name" value="PK_C"/>
    <property type="match status" value="1"/>
</dbReference>
<dbReference type="SUPFAM" id="SSF50800">
    <property type="entry name" value="PK beta-barrel domain-like"/>
    <property type="match status" value="1"/>
</dbReference>
<keyword evidence="16 22" id="KW-0670">Pyruvate</keyword>
<feature type="domain" description="Pyruvate kinase C-terminal" evidence="21">
    <location>
        <begin position="354"/>
        <end position="465"/>
    </location>
</feature>
<dbReference type="Gene3D" id="3.20.20.60">
    <property type="entry name" value="Phosphoenolpyruvate-binding domains"/>
    <property type="match status" value="1"/>
</dbReference>
<dbReference type="InterPro" id="IPR040442">
    <property type="entry name" value="Pyrv_kinase-like_dom_sf"/>
</dbReference>
<organism evidence="22 23">
    <name type="scientific">Corynebacterium minutissimum</name>
    <dbReference type="NCBI Taxonomy" id="38301"/>
    <lineage>
        <taxon>Bacteria</taxon>
        <taxon>Bacillati</taxon>
        <taxon>Actinomycetota</taxon>
        <taxon>Actinomycetes</taxon>
        <taxon>Mycobacteriales</taxon>
        <taxon>Corynebacteriaceae</taxon>
        <taxon>Corynebacterium</taxon>
    </lineage>
</organism>
<dbReference type="AlphaFoldDB" id="A0A2X4UA87"/>
<dbReference type="InterPro" id="IPR018209">
    <property type="entry name" value="Pyrv_Knase_AS"/>
</dbReference>
<keyword evidence="8 19" id="KW-0808">Transferase</keyword>
<evidence type="ECO:0000256" key="1">
    <source>
        <dbReference type="ARBA" id="ARBA00001946"/>
    </source>
</evidence>
<evidence type="ECO:0000256" key="2">
    <source>
        <dbReference type="ARBA" id="ARBA00001958"/>
    </source>
</evidence>
<dbReference type="NCBIfam" id="TIGR01064">
    <property type="entry name" value="pyruv_kin"/>
    <property type="match status" value="1"/>
</dbReference>
<dbReference type="InterPro" id="IPR015793">
    <property type="entry name" value="Pyrv_Knase_brl"/>
</dbReference>
<sequence>MLDRRTKIVCTLGPAVASKEGILGLVEAGMDVARLNMSHGEHADHEANYAWVREATDETGHAVGVLADLQGPKIRLGRFVNGEEMWKEGEIVRITVDDVEGTHDRVSTTYKGLAKDAKPGDRLLIDDGKVAVVCKEVEGNDVVCEVTEGGPVSNNKGVSLPGMDISVPALSEKDIADLRFALNLGVDMIALSFVRSPADVDKVHEIMDEEGRRVPVIAKLEKPEAVDALESIVLAFDAIMIARGDLGVEVPLEQVPLFQKRAIQIARENAKPVIVATQMLDSMISNLRPTRAEASDVANAVLDGADAVMLSGETSVGIDPQNVVRTMSKIVANAESGGQVPPLSHVPRTKRGVVSYSARDIAERLNAKAIVAFTTSGDTAKRVARLHSPLPLLAFTPHPAIRSQLALTWGAETFLSSEVKSTDDMMASIDEALLGMDKYKEGDMIVVIAGTPPGISGNTNMIQVHELGQTLRDK</sequence>
<keyword evidence="12" id="KW-0067">ATP-binding</keyword>
<dbReference type="InterPro" id="IPR015806">
    <property type="entry name" value="Pyrv_Knase_insert_dom_sf"/>
</dbReference>
<evidence type="ECO:0000256" key="11">
    <source>
        <dbReference type="ARBA" id="ARBA00022777"/>
    </source>
</evidence>
<keyword evidence="11 19" id="KW-0418">Kinase</keyword>
<keyword evidence="15 19" id="KW-0324">Glycolysis</keyword>
<dbReference type="GO" id="GO:0016301">
    <property type="term" value="F:kinase activity"/>
    <property type="evidence" value="ECO:0007669"/>
    <property type="project" value="UniProtKB-KW"/>
</dbReference>
<comment type="catalytic activity">
    <reaction evidence="17 19">
        <text>pyruvate + ATP = phosphoenolpyruvate + ADP + H(+)</text>
        <dbReference type="Rhea" id="RHEA:18157"/>
        <dbReference type="ChEBI" id="CHEBI:15361"/>
        <dbReference type="ChEBI" id="CHEBI:15378"/>
        <dbReference type="ChEBI" id="CHEBI:30616"/>
        <dbReference type="ChEBI" id="CHEBI:58702"/>
        <dbReference type="ChEBI" id="CHEBI:456216"/>
        <dbReference type="EC" id="2.7.1.40"/>
    </reaction>
</comment>
<evidence type="ECO:0000256" key="8">
    <source>
        <dbReference type="ARBA" id="ARBA00022679"/>
    </source>
</evidence>
<evidence type="ECO:0000256" key="10">
    <source>
        <dbReference type="ARBA" id="ARBA00022741"/>
    </source>
</evidence>
<dbReference type="KEGG" id="cmin:NCTC10288_00869"/>
<comment type="pathway">
    <text evidence="3 19">Carbohydrate degradation; glycolysis; pyruvate from D-glyceraldehyde 3-phosphate: step 5/5.</text>
</comment>
<dbReference type="SUPFAM" id="SSF51621">
    <property type="entry name" value="Phosphoenolpyruvate/pyruvate domain"/>
    <property type="match status" value="1"/>
</dbReference>
<dbReference type="NCBIfam" id="NF004978">
    <property type="entry name" value="PRK06354.1"/>
    <property type="match status" value="1"/>
</dbReference>
<protein>
    <recommendedName>
        <fullName evidence="7 18">Pyruvate kinase</fullName>
        <ecNumber evidence="6 18">2.7.1.40</ecNumber>
    </recommendedName>
</protein>
<dbReference type="EC" id="2.7.1.40" evidence="6 18"/>
<evidence type="ECO:0000256" key="5">
    <source>
        <dbReference type="ARBA" id="ARBA00011881"/>
    </source>
</evidence>
<dbReference type="FunFam" id="2.40.33.10:FF:000001">
    <property type="entry name" value="Pyruvate kinase"/>
    <property type="match status" value="1"/>
</dbReference>
<evidence type="ECO:0000256" key="16">
    <source>
        <dbReference type="ARBA" id="ARBA00023317"/>
    </source>
</evidence>
<dbReference type="NCBIfam" id="NF004886">
    <property type="entry name" value="PRK06247.1"/>
    <property type="match status" value="1"/>
</dbReference>
<evidence type="ECO:0000259" key="20">
    <source>
        <dbReference type="Pfam" id="PF00224"/>
    </source>
</evidence>
<dbReference type="GO" id="GO:0000287">
    <property type="term" value="F:magnesium ion binding"/>
    <property type="evidence" value="ECO:0007669"/>
    <property type="project" value="UniProtKB-UniRule"/>
</dbReference>
<evidence type="ECO:0000256" key="7">
    <source>
        <dbReference type="ARBA" id="ARBA00018587"/>
    </source>
</evidence>
<dbReference type="InterPro" id="IPR001697">
    <property type="entry name" value="Pyr_Knase"/>
</dbReference>
<dbReference type="Gene3D" id="3.40.1380.20">
    <property type="entry name" value="Pyruvate kinase, C-terminal domain"/>
    <property type="match status" value="1"/>
</dbReference>
<evidence type="ECO:0000256" key="13">
    <source>
        <dbReference type="ARBA" id="ARBA00022842"/>
    </source>
</evidence>
<evidence type="ECO:0000259" key="21">
    <source>
        <dbReference type="Pfam" id="PF02887"/>
    </source>
</evidence>
<evidence type="ECO:0000256" key="9">
    <source>
        <dbReference type="ARBA" id="ARBA00022723"/>
    </source>
</evidence>
<dbReference type="STRING" id="38301.NX84_09045"/>
<dbReference type="PROSITE" id="PS00110">
    <property type="entry name" value="PYRUVATE_KINASE"/>
    <property type="match status" value="1"/>
</dbReference>
<comment type="cofactor">
    <cofactor evidence="2">
        <name>K(+)</name>
        <dbReference type="ChEBI" id="CHEBI:29103"/>
    </cofactor>
</comment>
<comment type="subunit">
    <text evidence="5">Homotetramer.</text>
</comment>
<evidence type="ECO:0000256" key="18">
    <source>
        <dbReference type="NCBIfam" id="TIGR01064"/>
    </source>
</evidence>
<reference evidence="22 23" key="1">
    <citation type="submission" date="2018-06" db="EMBL/GenBank/DDBJ databases">
        <authorList>
            <consortium name="Pathogen Informatics"/>
            <person name="Doyle S."/>
        </authorList>
    </citation>
    <scope>NUCLEOTIDE SEQUENCE [LARGE SCALE GENOMIC DNA]</scope>
    <source>
        <strain evidence="22 23">NCTC10288</strain>
    </source>
</reference>
<evidence type="ECO:0000313" key="22">
    <source>
        <dbReference type="EMBL" id="SQH99525.1"/>
    </source>
</evidence>
<name>A0A2X4UA87_9CORY</name>
<keyword evidence="14" id="KW-0630">Potassium</keyword>
<dbReference type="PANTHER" id="PTHR11817">
    <property type="entry name" value="PYRUVATE KINASE"/>
    <property type="match status" value="1"/>
</dbReference>
<evidence type="ECO:0000313" key="23">
    <source>
        <dbReference type="Proteomes" id="UP000249264"/>
    </source>
</evidence>
<dbReference type="GO" id="GO:0004743">
    <property type="term" value="F:pyruvate kinase activity"/>
    <property type="evidence" value="ECO:0007669"/>
    <property type="project" value="UniProtKB-UniRule"/>
</dbReference>
<feature type="domain" description="Pyruvate kinase barrel" evidence="20">
    <location>
        <begin position="4"/>
        <end position="323"/>
    </location>
</feature>
<keyword evidence="13 19" id="KW-0460">Magnesium</keyword>
<evidence type="ECO:0000256" key="6">
    <source>
        <dbReference type="ARBA" id="ARBA00012142"/>
    </source>
</evidence>
<accession>A0A2X4UA87</accession>
<dbReference type="InterPro" id="IPR015813">
    <property type="entry name" value="Pyrv/PenolPyrv_kinase-like_dom"/>
</dbReference>
<gene>
    <name evidence="22" type="primary">pyk_1</name>
    <name evidence="22" type="ORF">NCTC10288_00869</name>
</gene>
<dbReference type="NCBIfam" id="NF004491">
    <property type="entry name" value="PRK05826.1"/>
    <property type="match status" value="1"/>
</dbReference>
<dbReference type="InterPro" id="IPR015795">
    <property type="entry name" value="Pyrv_Knase_C"/>
</dbReference>
<dbReference type="Pfam" id="PF00224">
    <property type="entry name" value="PK"/>
    <property type="match status" value="1"/>
</dbReference>
<dbReference type="GO" id="GO:0005524">
    <property type="term" value="F:ATP binding"/>
    <property type="evidence" value="ECO:0007669"/>
    <property type="project" value="UniProtKB-KW"/>
</dbReference>
<evidence type="ECO:0000256" key="15">
    <source>
        <dbReference type="ARBA" id="ARBA00023152"/>
    </source>
</evidence>